<organism evidence="3 4">
    <name type="scientific">Sporothrix schenckii 1099-18</name>
    <dbReference type="NCBI Taxonomy" id="1397361"/>
    <lineage>
        <taxon>Eukaryota</taxon>
        <taxon>Fungi</taxon>
        <taxon>Dikarya</taxon>
        <taxon>Ascomycota</taxon>
        <taxon>Pezizomycotina</taxon>
        <taxon>Sordariomycetes</taxon>
        <taxon>Sordariomycetidae</taxon>
        <taxon>Ophiostomatales</taxon>
        <taxon>Ophiostomataceae</taxon>
        <taxon>Sporothrix</taxon>
    </lineage>
</organism>
<reference evidence="3 4" key="2">
    <citation type="journal article" date="2015" name="Eukaryot. Cell">
        <title>Asexual propagation of a virulent clone complex in a human and feline outbreak of sporotrichosis.</title>
        <authorList>
            <person name="Teixeira Mde M."/>
            <person name="Rodrigues A.M."/>
            <person name="Tsui C.K."/>
            <person name="de Almeida L.G."/>
            <person name="Van Diepeningen A.D."/>
            <person name="van den Ende B.G."/>
            <person name="Fernandes G.F."/>
            <person name="Kano R."/>
            <person name="Hamelin R.C."/>
            <person name="Lopes-Bezerra L.M."/>
            <person name="Vasconcelos A.T."/>
            <person name="de Hoog S."/>
            <person name="de Camargo Z.P."/>
            <person name="Felipe M.S."/>
        </authorList>
    </citation>
    <scope>NUCLEOTIDE SEQUENCE [LARGE SCALE GENOMIC DNA]</scope>
    <source>
        <strain evidence="3 4">1099-18</strain>
    </source>
</reference>
<dbReference type="GeneID" id="27670365"/>
<evidence type="ECO:0000313" key="4">
    <source>
        <dbReference type="Proteomes" id="UP000033710"/>
    </source>
</evidence>
<dbReference type="RefSeq" id="XP_016587593.1">
    <property type="nucleotide sequence ID" value="XM_016735088.1"/>
</dbReference>
<reference evidence="3 4" key="1">
    <citation type="journal article" date="2014" name="BMC Genomics">
        <title>Comparative genomics of the major fungal agents of human and animal Sporotrichosis: Sporothrix schenckii and Sporothrix brasiliensis.</title>
        <authorList>
            <person name="Teixeira M.M."/>
            <person name="de Almeida L.G."/>
            <person name="Kubitschek-Barreira P."/>
            <person name="Alves F.L."/>
            <person name="Kioshima E.S."/>
            <person name="Abadio A.K."/>
            <person name="Fernandes L."/>
            <person name="Derengowski L.S."/>
            <person name="Ferreira K.S."/>
            <person name="Souza R.C."/>
            <person name="Ruiz J.C."/>
            <person name="de Andrade N.C."/>
            <person name="Paes H.C."/>
            <person name="Nicola A.M."/>
            <person name="Albuquerque P."/>
            <person name="Gerber A.L."/>
            <person name="Martins V.P."/>
            <person name="Peconick L.D."/>
            <person name="Neto A.V."/>
            <person name="Chaucanez C.B."/>
            <person name="Silva P.A."/>
            <person name="Cunha O.L."/>
            <person name="de Oliveira F.F."/>
            <person name="dos Santos T.C."/>
            <person name="Barros A.L."/>
            <person name="Soares M.A."/>
            <person name="de Oliveira L.M."/>
            <person name="Marini M.M."/>
            <person name="Villalobos-Duno H."/>
            <person name="Cunha M.M."/>
            <person name="de Hoog S."/>
            <person name="da Silveira J.F."/>
            <person name="Henrissat B."/>
            <person name="Nino-Vega G.A."/>
            <person name="Cisalpino P.S."/>
            <person name="Mora-Montes H.M."/>
            <person name="Almeida S.R."/>
            <person name="Stajich J.E."/>
            <person name="Lopes-Bezerra L.M."/>
            <person name="Vasconcelos A.T."/>
            <person name="Felipe M.S."/>
        </authorList>
    </citation>
    <scope>NUCLEOTIDE SEQUENCE [LARGE SCALE GENOMIC DNA]</scope>
    <source>
        <strain evidence="3 4">1099-18</strain>
    </source>
</reference>
<dbReference type="VEuPathDB" id="FungiDB:SPSK_08493"/>
<feature type="compositionally biased region" description="Polar residues" evidence="1">
    <location>
        <begin position="820"/>
        <end position="829"/>
    </location>
</feature>
<dbReference type="PANTHER" id="PTHR39463">
    <property type="entry name" value="MEDUSA"/>
    <property type="match status" value="1"/>
</dbReference>
<feature type="compositionally biased region" description="Polar residues" evidence="1">
    <location>
        <begin position="770"/>
        <end position="785"/>
    </location>
</feature>
<dbReference type="Proteomes" id="UP000033710">
    <property type="component" value="Unassembled WGS sequence"/>
</dbReference>
<dbReference type="AlphaFoldDB" id="A0A0F2M5K5"/>
<dbReference type="KEGG" id="ssck:SPSK_08493"/>
<feature type="compositionally biased region" description="Low complexity" evidence="1">
    <location>
        <begin position="830"/>
        <end position="842"/>
    </location>
</feature>
<feature type="compositionally biased region" description="Polar residues" evidence="1">
    <location>
        <begin position="283"/>
        <end position="315"/>
    </location>
</feature>
<feature type="compositionally biased region" description="Low complexity" evidence="1">
    <location>
        <begin position="759"/>
        <end position="769"/>
    </location>
</feature>
<feature type="region of interest" description="Disordered" evidence="1">
    <location>
        <begin position="811"/>
        <end position="855"/>
    </location>
</feature>
<dbReference type="Pfam" id="PF23305">
    <property type="entry name" value="DUF7082"/>
    <property type="match status" value="1"/>
</dbReference>
<name>A0A0F2M5K5_SPOSC</name>
<dbReference type="InterPro" id="IPR055509">
    <property type="entry name" value="DUF7082"/>
</dbReference>
<accession>A0A0F2M5K5</accession>
<gene>
    <name evidence="3" type="ORF">SPSK_08493</name>
</gene>
<comment type="caution">
    <text evidence="3">The sequence shown here is derived from an EMBL/GenBank/DDBJ whole genome shotgun (WGS) entry which is preliminary data.</text>
</comment>
<dbReference type="GO" id="GO:0005634">
    <property type="term" value="C:nucleus"/>
    <property type="evidence" value="ECO:0007669"/>
    <property type="project" value="TreeGrafter"/>
</dbReference>
<dbReference type="PANTHER" id="PTHR39463:SF1">
    <property type="entry name" value="MEDUSA"/>
    <property type="match status" value="1"/>
</dbReference>
<feature type="region of interest" description="Disordered" evidence="1">
    <location>
        <begin position="754"/>
        <end position="794"/>
    </location>
</feature>
<evidence type="ECO:0000259" key="2">
    <source>
        <dbReference type="Pfam" id="PF23305"/>
    </source>
</evidence>
<evidence type="ECO:0000313" key="3">
    <source>
        <dbReference type="EMBL" id="KJR84917.1"/>
    </source>
</evidence>
<feature type="domain" description="DUF7082" evidence="2">
    <location>
        <begin position="480"/>
        <end position="635"/>
    </location>
</feature>
<protein>
    <recommendedName>
        <fullName evidence="2">DUF7082 domain-containing protein</fullName>
    </recommendedName>
</protein>
<evidence type="ECO:0000256" key="1">
    <source>
        <dbReference type="SAM" id="MobiDB-lite"/>
    </source>
</evidence>
<proteinExistence type="predicted"/>
<feature type="region of interest" description="Disordered" evidence="1">
    <location>
        <begin position="238"/>
        <end position="315"/>
    </location>
</feature>
<dbReference type="EMBL" id="AXCR01000007">
    <property type="protein sequence ID" value="KJR84917.1"/>
    <property type="molecule type" value="Genomic_DNA"/>
</dbReference>
<sequence>MSTIQYQQPLYRIFEAPADSKRPTIVDDRVGSPSTVALRYEEEQLRLNGGDHRSDSPTNLLPMAAYKTQPAQLHGFPDASYPSFNTQPFQTQQPENGTSQLGDIAYNGGAPTNQYMSPTSSPSTSPVNIISCGPTAGTAGTRVELKVDSQYDLMAMSTPAPYVWLSFGSHKCHANVVKEAVSQGGLTYLVSAEAPQFIVTNCASPADVPLTVVIENTTGEELARVPVARSFTYHDVPSQVGTSAPAHSMEGTTADSGVPSAPDGMTRKSSPQSPGHVDGHSESPPQLTMDTATTNSPSQAQNQLPVDSNTNTFSYPTSGVDTSAAAVAAAQQAQQVQNNFVAAAAAAASSYNQDNSNMLGGYRSASFSDVFPRGTAPQPVRATGGATAWTTPAYGGLNHHQPSHHTHSSHDRYNMGRSHSMAHVHGARQPLSAPLPAPAHGGAPQLIRTSTIQSTPSGSVGGLGTGGTYGGGHWGGYPAKAVLSIMGNLDSMAQDWTPEEWSNQRRIVLFRKKQNGCHLEATFRPVPINERPPSSICISCIYWAEKQECFVTSVDTINLLEQLVAAPARFSVEEKNRIRRNLEGFKPFTVSKAKAESEEFFKLIMAFGAPKPRTIEKDVKVFPWKILGQALKKIISKYSASPSSVLPPASSGTSGQGHHMLTPVTMSPSYPVLPPTPGSLSAATDGTSAVGYVNIVNGTNGADSLASPRSLSGASWVSYAGNASSGRALSPGSTAAKQQSPTSANIRLGLPSAYDARHSAGGSTSSAHSYGNSQQHQAQSFNSPLSLPAAPGATVPRAPVATAGALSHGHRWDGYGMPGNSASPTYGTSHHQPQHQQGHNGHLYSTGYGDNVQRS</sequence>
<dbReference type="OrthoDB" id="1751210at2759"/>